<dbReference type="GO" id="GO:0006355">
    <property type="term" value="P:regulation of DNA-templated transcription"/>
    <property type="evidence" value="ECO:0007669"/>
    <property type="project" value="InterPro"/>
</dbReference>
<dbReference type="Pfam" id="PF00990">
    <property type="entry name" value="GGDEF"/>
    <property type="match status" value="1"/>
</dbReference>
<feature type="domain" description="GGDEF" evidence="5">
    <location>
        <begin position="817"/>
        <end position="947"/>
    </location>
</feature>
<dbReference type="Gene3D" id="3.30.70.270">
    <property type="match status" value="1"/>
</dbReference>
<evidence type="ECO:0000313" key="7">
    <source>
        <dbReference type="Proteomes" id="UP000295066"/>
    </source>
</evidence>
<dbReference type="SUPFAM" id="SSF55785">
    <property type="entry name" value="PYP-like sensor domain (PAS domain)"/>
    <property type="match status" value="2"/>
</dbReference>
<accession>A0A4R8MG28</accession>
<dbReference type="SMART" id="SM00091">
    <property type="entry name" value="PAS"/>
    <property type="match status" value="2"/>
</dbReference>
<feature type="transmembrane region" description="Helical" evidence="1">
    <location>
        <begin position="496"/>
        <end position="519"/>
    </location>
</feature>
<organism evidence="6 7">
    <name type="scientific">Aminivibrio pyruvatiphilus</name>
    <dbReference type="NCBI Taxonomy" id="1005740"/>
    <lineage>
        <taxon>Bacteria</taxon>
        <taxon>Thermotogati</taxon>
        <taxon>Synergistota</taxon>
        <taxon>Synergistia</taxon>
        <taxon>Synergistales</taxon>
        <taxon>Aminobacteriaceae</taxon>
        <taxon>Aminivibrio</taxon>
    </lineage>
</organism>
<gene>
    <name evidence="6" type="ORF">C8D99_10345</name>
</gene>
<evidence type="ECO:0000259" key="5">
    <source>
        <dbReference type="PROSITE" id="PS50887"/>
    </source>
</evidence>
<feature type="domain" description="PAC" evidence="3">
    <location>
        <begin position="733"/>
        <end position="785"/>
    </location>
</feature>
<dbReference type="SMART" id="SM00086">
    <property type="entry name" value="PAC"/>
    <property type="match status" value="2"/>
</dbReference>
<feature type="transmembrane region" description="Helical" evidence="1">
    <location>
        <begin position="235"/>
        <end position="253"/>
    </location>
</feature>
<dbReference type="Pfam" id="PF00989">
    <property type="entry name" value="PAS"/>
    <property type="match status" value="1"/>
</dbReference>
<feature type="domain" description="PAS" evidence="2">
    <location>
        <begin position="660"/>
        <end position="729"/>
    </location>
</feature>
<keyword evidence="1" id="KW-1133">Transmembrane helix</keyword>
<evidence type="ECO:0000259" key="3">
    <source>
        <dbReference type="PROSITE" id="PS50113"/>
    </source>
</evidence>
<dbReference type="InterPro" id="IPR000160">
    <property type="entry name" value="GGDEF_dom"/>
</dbReference>
<dbReference type="Gene3D" id="3.30.450.20">
    <property type="entry name" value="PAS domain"/>
    <property type="match status" value="2"/>
</dbReference>
<dbReference type="PROSITE" id="PS50887">
    <property type="entry name" value="GGDEF"/>
    <property type="match status" value="1"/>
</dbReference>
<dbReference type="InterPro" id="IPR000700">
    <property type="entry name" value="PAS-assoc_C"/>
</dbReference>
<protein>
    <submittedName>
        <fullName evidence="6">PAS domain S-box-containing protein/diguanylate cyclase (GGDEF)-like protein</fullName>
    </submittedName>
</protein>
<dbReference type="SMART" id="SM00267">
    <property type="entry name" value="GGDEF"/>
    <property type="match status" value="1"/>
</dbReference>
<dbReference type="PROSITE" id="PS50113">
    <property type="entry name" value="PAC"/>
    <property type="match status" value="2"/>
</dbReference>
<dbReference type="CDD" id="cd00130">
    <property type="entry name" value="PAS"/>
    <property type="match status" value="2"/>
</dbReference>
<evidence type="ECO:0000259" key="2">
    <source>
        <dbReference type="PROSITE" id="PS50112"/>
    </source>
</evidence>
<dbReference type="CDD" id="cd01949">
    <property type="entry name" value="GGDEF"/>
    <property type="match status" value="1"/>
</dbReference>
<reference evidence="6 7" key="1">
    <citation type="submission" date="2019-03" db="EMBL/GenBank/DDBJ databases">
        <title>Genomic Encyclopedia of Type Strains, Phase IV (KMG-IV): sequencing the most valuable type-strain genomes for metagenomic binning, comparative biology and taxonomic classification.</title>
        <authorList>
            <person name="Goeker M."/>
        </authorList>
    </citation>
    <scope>NUCLEOTIDE SEQUENCE [LARGE SCALE GENOMIC DNA]</scope>
    <source>
        <strain evidence="6 7">DSM 25964</strain>
    </source>
</reference>
<dbReference type="InterPro" id="IPR043128">
    <property type="entry name" value="Rev_trsase/Diguanyl_cyclase"/>
</dbReference>
<evidence type="ECO:0000313" key="6">
    <source>
        <dbReference type="EMBL" id="TDY62825.1"/>
    </source>
</evidence>
<dbReference type="InterPro" id="IPR035965">
    <property type="entry name" value="PAS-like_dom_sf"/>
</dbReference>
<dbReference type="InterPro" id="IPR006189">
    <property type="entry name" value="CHASE_dom"/>
</dbReference>
<feature type="transmembrane region" description="Helical" evidence="1">
    <location>
        <begin position="196"/>
        <end position="215"/>
    </location>
</feature>
<dbReference type="PANTHER" id="PTHR46663">
    <property type="entry name" value="DIGUANYLATE CYCLASE DGCT-RELATED"/>
    <property type="match status" value="1"/>
</dbReference>
<dbReference type="PANTHER" id="PTHR46663:SF3">
    <property type="entry name" value="SLL0267 PROTEIN"/>
    <property type="match status" value="1"/>
</dbReference>
<dbReference type="NCBIfam" id="TIGR00254">
    <property type="entry name" value="GGDEF"/>
    <property type="match status" value="1"/>
</dbReference>
<evidence type="ECO:0000259" key="4">
    <source>
        <dbReference type="PROSITE" id="PS50839"/>
    </source>
</evidence>
<comment type="caution">
    <text evidence="6">The sequence shown here is derived from an EMBL/GenBank/DDBJ whole genome shotgun (WGS) entry which is preliminary data.</text>
</comment>
<dbReference type="InterPro" id="IPR052163">
    <property type="entry name" value="DGC-Regulatory_Protein"/>
</dbReference>
<dbReference type="Pfam" id="PF13426">
    <property type="entry name" value="PAS_9"/>
    <property type="match status" value="1"/>
</dbReference>
<keyword evidence="1" id="KW-0812">Transmembrane</keyword>
<dbReference type="PROSITE" id="PS50112">
    <property type="entry name" value="PAS"/>
    <property type="match status" value="2"/>
</dbReference>
<keyword evidence="7" id="KW-1185">Reference proteome</keyword>
<evidence type="ECO:0000256" key="1">
    <source>
        <dbReference type="SAM" id="Phobius"/>
    </source>
</evidence>
<dbReference type="Proteomes" id="UP000295066">
    <property type="component" value="Unassembled WGS sequence"/>
</dbReference>
<feature type="domain" description="CHASE" evidence="4">
    <location>
        <begin position="346"/>
        <end position="421"/>
    </location>
</feature>
<dbReference type="PROSITE" id="PS50839">
    <property type="entry name" value="CHASE"/>
    <property type="match status" value="1"/>
</dbReference>
<dbReference type="GO" id="GO:0003824">
    <property type="term" value="F:catalytic activity"/>
    <property type="evidence" value="ECO:0007669"/>
    <property type="project" value="UniProtKB-ARBA"/>
</dbReference>
<dbReference type="NCBIfam" id="TIGR00229">
    <property type="entry name" value="sensory_box"/>
    <property type="match status" value="2"/>
</dbReference>
<feature type="transmembrane region" description="Helical" evidence="1">
    <location>
        <begin position="15"/>
        <end position="34"/>
    </location>
</feature>
<dbReference type="AlphaFoldDB" id="A0A4R8MG28"/>
<name>A0A4R8MG28_9BACT</name>
<dbReference type="InterPro" id="IPR001610">
    <property type="entry name" value="PAC"/>
</dbReference>
<dbReference type="InterPro" id="IPR013767">
    <property type="entry name" value="PAS_fold"/>
</dbReference>
<dbReference type="OrthoDB" id="9805474at2"/>
<keyword evidence="1" id="KW-0472">Membrane</keyword>
<dbReference type="InterPro" id="IPR000014">
    <property type="entry name" value="PAS"/>
</dbReference>
<dbReference type="SUPFAM" id="SSF55073">
    <property type="entry name" value="Nucleotide cyclase"/>
    <property type="match status" value="1"/>
</dbReference>
<sequence length="947" mass="104743">MKRFCSAGGFVRLPVLWILLAAAVLAGGAVIGRWRMKEADRFMREELLRQTRLLSETIQLDQVRALSGTEDDLRLPEYWRFKEQFRAALQAFPGSKFITLVGHRPDGTIFFYADSELPGSEDESPPGDVYEEMDPGFLPAFEENRPVTVGPISDRWGTWVSTWYPVSDHATGETVAVLALDIDGGNWRGDVLRASLLPNGTALLLAVVLLFGGFLLQRRSRPGEEGRRRFRHGEAFLALSAGLVLSVSFALLAREKEFMGSRHSFSVLADARSGELHMLFDKTRNMALESLGRFIEAERNLSVEHLERFIDHLEALPEVISVAWIPHGPEAGALLSAEASPAPRRGNRLQGKEPGAAEAMRRAAETALPSASDIFDLPEGAGRGRGLTIYRPVFFRDGSSRLRGFAAVTLGLDILLTRAQRGGEAEASMALWQLGEGQPRFAAGAGGGSDSWEFSGVTVSSGDSLCSVRPIFAFGRTFAAEMRPGKAFYLHHPVRAGWMALVTGLFITLSVTVLVGAAFRAREALELAVDRRTAELRESEARFRSLVEDVPFPVAVISPEGRILFTNSRGEEFFGLEAAHAMGKNLLSDLHLLVNPGAFHGFVDQVFASGSLHAREVSFRKPDGETRWALVSASPISFDEETSIIIALQDITGRKAMIDRLQLADQFFRTTTEGIVVTDAEGFIEDGNPALEELTGYTLEEIRGGRPGMFSAQRVHSETSERFWDSLRRNGVWQGEVWNRRKDGEAYPVWLTVTAVKDSEGKVTHYAGVLTHIGDIKMEQQRLSHMAYHDSLTGLPNRYLLLDRLEMVIARARRERSLAAAVFIDLDEFKEVNDTYGHETGDLLLVSVARRLTGLIREQDTAARLGGDEFVLVLDGFFSREEVEAFLARIYGAFSEPFPAGGRLLSVHGSIGTALFPDDGSTARELIARADEEMYTVKWKNRERHIS</sequence>
<dbReference type="RefSeq" id="WP_133956390.1">
    <property type="nucleotide sequence ID" value="NZ_SORI01000003.1"/>
</dbReference>
<dbReference type="EMBL" id="SORI01000003">
    <property type="protein sequence ID" value="TDY62825.1"/>
    <property type="molecule type" value="Genomic_DNA"/>
</dbReference>
<feature type="domain" description="PAC" evidence="3">
    <location>
        <begin position="613"/>
        <end position="663"/>
    </location>
</feature>
<feature type="domain" description="PAS" evidence="2">
    <location>
        <begin position="539"/>
        <end position="590"/>
    </location>
</feature>
<dbReference type="InterPro" id="IPR029787">
    <property type="entry name" value="Nucleotide_cyclase"/>
</dbReference>
<proteinExistence type="predicted"/>